<dbReference type="PANTHER" id="PTHR24148">
    <property type="entry name" value="ANKYRIN REPEAT DOMAIN-CONTAINING PROTEIN 39 HOMOLOG-RELATED"/>
    <property type="match status" value="1"/>
</dbReference>
<evidence type="ECO:0000313" key="3">
    <source>
        <dbReference type="Proteomes" id="UP000235786"/>
    </source>
</evidence>
<feature type="domain" description="WW" evidence="1">
    <location>
        <begin position="611"/>
        <end position="658"/>
    </location>
</feature>
<keyword evidence="3" id="KW-1185">Reference proteome</keyword>
<name>A0A2J6RWP4_HYAVF</name>
<dbReference type="AlphaFoldDB" id="A0A2J6RWP4"/>
<dbReference type="Pfam" id="PF06985">
    <property type="entry name" value="HET"/>
    <property type="match status" value="1"/>
</dbReference>
<gene>
    <name evidence="2" type="ORF">L207DRAFT_631111</name>
</gene>
<dbReference type="EMBL" id="KZ613942">
    <property type="protein sequence ID" value="PMD42922.1"/>
    <property type="molecule type" value="Genomic_DNA"/>
</dbReference>
<dbReference type="InterPro" id="IPR052895">
    <property type="entry name" value="HetReg/Transcr_Mod"/>
</dbReference>
<evidence type="ECO:0000313" key="2">
    <source>
        <dbReference type="EMBL" id="PMD42922.1"/>
    </source>
</evidence>
<dbReference type="Pfam" id="PF26639">
    <property type="entry name" value="Het-6_barrel"/>
    <property type="match status" value="1"/>
</dbReference>
<proteinExistence type="predicted"/>
<dbReference type="Proteomes" id="UP000235786">
    <property type="component" value="Unassembled WGS sequence"/>
</dbReference>
<dbReference type="Gene3D" id="2.20.70.10">
    <property type="match status" value="1"/>
</dbReference>
<dbReference type="PROSITE" id="PS50020">
    <property type="entry name" value="WW_DOMAIN_2"/>
    <property type="match status" value="1"/>
</dbReference>
<dbReference type="PANTHER" id="PTHR24148:SF64">
    <property type="entry name" value="HETEROKARYON INCOMPATIBILITY DOMAIN-CONTAINING PROTEIN"/>
    <property type="match status" value="1"/>
</dbReference>
<accession>A0A2J6RWP4</accession>
<reference evidence="2 3" key="1">
    <citation type="submission" date="2016-04" db="EMBL/GenBank/DDBJ databases">
        <title>A degradative enzymes factory behind the ericoid mycorrhizal symbiosis.</title>
        <authorList>
            <consortium name="DOE Joint Genome Institute"/>
            <person name="Martino E."/>
            <person name="Morin E."/>
            <person name="Grelet G."/>
            <person name="Kuo A."/>
            <person name="Kohler A."/>
            <person name="Daghino S."/>
            <person name="Barry K."/>
            <person name="Choi C."/>
            <person name="Cichocki N."/>
            <person name="Clum A."/>
            <person name="Copeland A."/>
            <person name="Hainaut M."/>
            <person name="Haridas S."/>
            <person name="Labutti K."/>
            <person name="Lindquist E."/>
            <person name="Lipzen A."/>
            <person name="Khouja H.-R."/>
            <person name="Murat C."/>
            <person name="Ohm R."/>
            <person name="Olson A."/>
            <person name="Spatafora J."/>
            <person name="Veneault-Fourrey C."/>
            <person name="Henrissat B."/>
            <person name="Grigoriev I."/>
            <person name="Martin F."/>
            <person name="Perotto S."/>
        </authorList>
    </citation>
    <scope>NUCLEOTIDE SEQUENCE [LARGE SCALE GENOMIC DNA]</scope>
    <source>
        <strain evidence="2 3">F</strain>
    </source>
</reference>
<dbReference type="STRING" id="1149755.A0A2J6RWP4"/>
<dbReference type="InterPro" id="IPR010730">
    <property type="entry name" value="HET"/>
</dbReference>
<dbReference type="OrthoDB" id="4850726at2759"/>
<dbReference type="InterPro" id="IPR001202">
    <property type="entry name" value="WW_dom"/>
</dbReference>
<protein>
    <submittedName>
        <fullName evidence="2">HET-domain-containing protein</fullName>
    </submittedName>
</protein>
<evidence type="ECO:0000259" key="1">
    <source>
        <dbReference type="PROSITE" id="PS50020"/>
    </source>
</evidence>
<organism evidence="2 3">
    <name type="scientific">Hyaloscypha variabilis (strain UAMH 11265 / GT02V1 / F)</name>
    <name type="common">Meliniomyces variabilis</name>
    <dbReference type="NCBI Taxonomy" id="1149755"/>
    <lineage>
        <taxon>Eukaryota</taxon>
        <taxon>Fungi</taxon>
        <taxon>Dikarya</taxon>
        <taxon>Ascomycota</taxon>
        <taxon>Pezizomycotina</taxon>
        <taxon>Leotiomycetes</taxon>
        <taxon>Helotiales</taxon>
        <taxon>Hyaloscyphaceae</taxon>
        <taxon>Hyaloscypha</taxon>
        <taxon>Hyaloscypha variabilis</taxon>
    </lineage>
</organism>
<sequence>MSTYQYQPLGADVERGIRLVNLLPGQFDDEVQVQILHTSLSLGKSTLEDLSYEALSYVWGPESNPAIITIRDRKSRCIVDSGTEITSYISEAEAETLSIRRNLDVALRHLRKSSESRILWIDAICINQQDVEERNREVGRMGQIYGNATRVLIWLGPEGENSSLAVRSLRLFAEDLTDEFVKDYFSRRYRAPGSRTELLLASPIPWFDEGGHWLAIRRLFYRKWFTRLWVYQECHLADDVLVIVGFDTISLPELVRAGLWFAEACSKTHDFEGAQRLAASLNIIRPRSASRVMDVISRTRGCECEDPRDRIYAIMELFPNHIKYDLHPDYRLPVEVVYKDFFLAYLRDFGGMNFIGLSLTYNRWTHSSKSIPSWVPDLASPVRPLQFGLACGKSEHAVGYSSTNDILRVNGIQIAKLSSVQARLALGASHKETLEYCAANQPEDSFKTTYVDGRTVLAAFTEMLVCGSRGKLLGIDFPSSEQLGEEYLQFSTSGKQLSPLFLYQMSTFLPGRAFFTADSGYIGTCLPTAVPGDIVCLVLGFQFPLVLHPIPGEPGLFELRGECYVPGLMESQGLLGPVPRGWGSYRLLTARPWGHLFTDGRVQTQNDPRLPPLPAGWRVKFQFGDVIQDDEYDSDGNIGEIRFVNEKEGKVQWHDPRLAPEALKSRGVKIEEMFIK</sequence>